<organism evidence="4 5">
    <name type="scientific">Frankliniella fusca</name>
    <dbReference type="NCBI Taxonomy" id="407009"/>
    <lineage>
        <taxon>Eukaryota</taxon>
        <taxon>Metazoa</taxon>
        <taxon>Ecdysozoa</taxon>
        <taxon>Arthropoda</taxon>
        <taxon>Hexapoda</taxon>
        <taxon>Insecta</taxon>
        <taxon>Pterygota</taxon>
        <taxon>Neoptera</taxon>
        <taxon>Paraneoptera</taxon>
        <taxon>Thysanoptera</taxon>
        <taxon>Terebrantia</taxon>
        <taxon>Thripoidea</taxon>
        <taxon>Thripidae</taxon>
        <taxon>Frankliniella</taxon>
    </lineage>
</organism>
<comment type="similarity">
    <text evidence="1">Belongs to the eukaryotic ATPase epsilon family.</text>
</comment>
<dbReference type="GO" id="GO:0045259">
    <property type="term" value="C:proton-transporting ATP synthase complex"/>
    <property type="evidence" value="ECO:0007669"/>
    <property type="project" value="InterPro"/>
</dbReference>
<accession>A0AAE1GRP3</accession>
<dbReference type="PANTHER" id="PTHR12448">
    <property type="entry name" value="ATP SYNTHASE EPSILON CHAIN, MITOCHONDRIAL"/>
    <property type="match status" value="1"/>
</dbReference>
<evidence type="ECO:0000256" key="1">
    <source>
        <dbReference type="ARBA" id="ARBA00009502"/>
    </source>
</evidence>
<dbReference type="SUPFAM" id="SSF48690">
    <property type="entry name" value="Epsilon subunit of mitochondrial F1F0-ATP synthase"/>
    <property type="match status" value="1"/>
</dbReference>
<proteinExistence type="inferred from homology"/>
<reference evidence="4" key="1">
    <citation type="submission" date="2021-07" db="EMBL/GenBank/DDBJ databases">
        <authorList>
            <person name="Catto M.A."/>
            <person name="Jacobson A."/>
            <person name="Kennedy G."/>
            <person name="Labadie P."/>
            <person name="Hunt B.G."/>
            <person name="Srinivasan R."/>
        </authorList>
    </citation>
    <scope>NUCLEOTIDE SEQUENCE</scope>
    <source>
        <strain evidence="4">PL_HMW_Pooled</strain>
        <tissue evidence="4">Head</tissue>
    </source>
</reference>
<dbReference type="InterPro" id="IPR006721">
    <property type="entry name" value="ATP_synth_F1_esu_mt"/>
</dbReference>
<dbReference type="Proteomes" id="UP001219518">
    <property type="component" value="Unassembled WGS sequence"/>
</dbReference>
<dbReference type="EMBL" id="JAHWGI010000014">
    <property type="protein sequence ID" value="KAK3907688.1"/>
    <property type="molecule type" value="Genomic_DNA"/>
</dbReference>
<feature type="signal peptide" evidence="3">
    <location>
        <begin position="1"/>
        <end position="28"/>
    </location>
</feature>
<dbReference type="GO" id="GO:0005743">
    <property type="term" value="C:mitochondrial inner membrane"/>
    <property type="evidence" value="ECO:0007669"/>
    <property type="project" value="InterPro"/>
</dbReference>
<dbReference type="Gene3D" id="1.10.1620.20">
    <property type="entry name" value="ATP synthase, F1 complex, epsilon subunit superfamily, mitochondrial"/>
    <property type="match status" value="1"/>
</dbReference>
<feature type="region of interest" description="Disordered" evidence="2">
    <location>
        <begin position="101"/>
        <end position="123"/>
    </location>
</feature>
<evidence type="ECO:0000256" key="3">
    <source>
        <dbReference type="SAM" id="SignalP"/>
    </source>
</evidence>
<sequence length="123" mass="13508">MSTFVLQALAILLLPFLFLPLRPPLLLASAEVSSEHLAVADFCVFGADTSKQPPCHRGEPPVSRKCLLIYPVRLAYVRYSNIAANLVRQALKPDLRAAAAKRDDSSVRLTPWKDGKPNTGKPE</sequence>
<dbReference type="CDD" id="cd12153">
    <property type="entry name" value="F1-ATPase_epsilon"/>
    <property type="match status" value="1"/>
</dbReference>
<keyword evidence="3" id="KW-0732">Signal</keyword>
<gene>
    <name evidence="4" type="ORF">KUF71_018325</name>
</gene>
<evidence type="ECO:0000256" key="2">
    <source>
        <dbReference type="SAM" id="MobiDB-lite"/>
    </source>
</evidence>
<dbReference type="InterPro" id="IPR036742">
    <property type="entry name" value="ATP_synth_F1_esu_sf_mt"/>
</dbReference>
<reference evidence="4" key="2">
    <citation type="journal article" date="2023" name="BMC Genomics">
        <title>Pest status, molecular evolution, and epigenetic factors derived from the genome assembly of Frankliniella fusca, a thysanopteran phytovirus vector.</title>
        <authorList>
            <person name="Catto M.A."/>
            <person name="Labadie P.E."/>
            <person name="Jacobson A.L."/>
            <person name="Kennedy G.G."/>
            <person name="Srinivasan R."/>
            <person name="Hunt B.G."/>
        </authorList>
    </citation>
    <scope>NUCLEOTIDE SEQUENCE</scope>
    <source>
        <strain evidence="4">PL_HMW_Pooled</strain>
    </source>
</reference>
<dbReference type="GO" id="GO:0046933">
    <property type="term" value="F:proton-transporting ATP synthase activity, rotational mechanism"/>
    <property type="evidence" value="ECO:0007669"/>
    <property type="project" value="InterPro"/>
</dbReference>
<dbReference type="Pfam" id="PF04627">
    <property type="entry name" value="ATP-synt_Eps"/>
    <property type="match status" value="1"/>
</dbReference>
<comment type="caution">
    <text evidence="4">The sequence shown here is derived from an EMBL/GenBank/DDBJ whole genome shotgun (WGS) entry which is preliminary data.</text>
</comment>
<feature type="chain" id="PRO_5041925552" evidence="3">
    <location>
        <begin position="29"/>
        <end position="123"/>
    </location>
</feature>
<evidence type="ECO:0000313" key="4">
    <source>
        <dbReference type="EMBL" id="KAK3907688.1"/>
    </source>
</evidence>
<dbReference type="GO" id="GO:0042776">
    <property type="term" value="P:proton motive force-driven mitochondrial ATP synthesis"/>
    <property type="evidence" value="ECO:0007669"/>
    <property type="project" value="TreeGrafter"/>
</dbReference>
<keyword evidence="5" id="KW-1185">Reference proteome</keyword>
<protein>
    <submittedName>
        <fullName evidence="4">Protein stunted</fullName>
    </submittedName>
</protein>
<name>A0AAE1GRP3_9NEOP</name>
<dbReference type="PANTHER" id="PTHR12448:SF0">
    <property type="entry name" value="ATP SYNTHASE SUBUNIT EPSILON, MITOCHONDRIAL"/>
    <property type="match status" value="1"/>
</dbReference>
<dbReference type="AlphaFoldDB" id="A0AAE1GRP3"/>
<evidence type="ECO:0000313" key="5">
    <source>
        <dbReference type="Proteomes" id="UP001219518"/>
    </source>
</evidence>